<feature type="chain" id="PRO_5022104019" evidence="1">
    <location>
        <begin position="20"/>
        <end position="136"/>
    </location>
</feature>
<organism evidence="2 3">
    <name type="scientific">Sphingomonas xanthus</name>
    <dbReference type="NCBI Taxonomy" id="2594473"/>
    <lineage>
        <taxon>Bacteria</taxon>
        <taxon>Pseudomonadati</taxon>
        <taxon>Pseudomonadota</taxon>
        <taxon>Alphaproteobacteria</taxon>
        <taxon>Sphingomonadales</taxon>
        <taxon>Sphingomonadaceae</taxon>
        <taxon>Sphingomonas</taxon>
    </lineage>
</organism>
<keyword evidence="1" id="KW-0732">Signal</keyword>
<proteinExistence type="predicted"/>
<gene>
    <name evidence="2" type="ORF">FMM02_01820</name>
</gene>
<dbReference type="KEGG" id="sxa:FMM02_01820"/>
<evidence type="ECO:0000313" key="2">
    <source>
        <dbReference type="EMBL" id="QDP18804.1"/>
    </source>
</evidence>
<protein>
    <submittedName>
        <fullName evidence="2">Uncharacterized protein</fullName>
    </submittedName>
</protein>
<sequence>MRRLGSAILAATSASMALASPQVSTAGGDWSNIPLIKTQGSLRISTEAIDQIEAAAAGPCARSGLSKKHVELTMPFLVKFSSQGAVERVVVREMQCAAIEQVIGGAVLQLAKAGEYRPTGENIEGWYRGEIALSLQ</sequence>
<dbReference type="Proteomes" id="UP000321857">
    <property type="component" value="Chromosome"/>
</dbReference>
<dbReference type="EMBL" id="CP041659">
    <property type="protein sequence ID" value="QDP18804.1"/>
    <property type="molecule type" value="Genomic_DNA"/>
</dbReference>
<evidence type="ECO:0000256" key="1">
    <source>
        <dbReference type="SAM" id="SignalP"/>
    </source>
</evidence>
<accession>A0A516IPW3</accession>
<dbReference type="AlphaFoldDB" id="A0A516IPW3"/>
<evidence type="ECO:0000313" key="3">
    <source>
        <dbReference type="Proteomes" id="UP000321857"/>
    </source>
</evidence>
<feature type="signal peptide" evidence="1">
    <location>
        <begin position="1"/>
        <end position="19"/>
    </location>
</feature>
<reference evidence="2 3" key="1">
    <citation type="submission" date="2019-07" db="EMBL/GenBank/DDBJ databases">
        <title>Sphingomonas AE3 Genome sequencing and assembly.</title>
        <authorList>
            <person name="Kim H."/>
        </authorList>
    </citation>
    <scope>NUCLEOTIDE SEQUENCE [LARGE SCALE GENOMIC DNA]</scope>
    <source>
        <strain evidence="2 3">AE3</strain>
    </source>
</reference>
<name>A0A516IPW3_9SPHN</name>
<keyword evidence="3" id="KW-1185">Reference proteome</keyword>
<dbReference type="RefSeq" id="WP_147493264.1">
    <property type="nucleotide sequence ID" value="NZ_CP041659.1"/>
</dbReference>
<dbReference type="OrthoDB" id="9916862at2"/>